<name>A0A229FTS6_9BURK</name>
<proteinExistence type="predicted"/>
<evidence type="ECO:0000313" key="1">
    <source>
        <dbReference type="EMBL" id="OXL14958.1"/>
    </source>
</evidence>
<evidence type="ECO:0008006" key="3">
    <source>
        <dbReference type="Google" id="ProtNLM"/>
    </source>
</evidence>
<sequence length="181" mass="20277">MIKSLQRLGVCLMGIALFGCSSVKVSDYAQEKPTLDLSTYFNGTIDAHGIFTDRSDKVVKRFKVVIDAKWTVQNGKKVGVLDEAFIYSDGTTQRRVWTLTEIAPNRYKGTASDVVGEALGEVAGNALNWSYTLALPVDGKVYNVQFNDWMYQMDDKVMLNKAKMSKFGIYLGEVTLAFYKR</sequence>
<accession>A0A229FTS6</accession>
<dbReference type="Pfam" id="PF12915">
    <property type="entry name" value="DUF3833"/>
    <property type="match status" value="1"/>
</dbReference>
<dbReference type="EMBL" id="NJGG01000002">
    <property type="protein sequence ID" value="OXL14958.1"/>
    <property type="molecule type" value="Genomic_DNA"/>
</dbReference>
<dbReference type="InterPro" id="IPR024409">
    <property type="entry name" value="DUF3833"/>
</dbReference>
<dbReference type="PROSITE" id="PS51257">
    <property type="entry name" value="PROKAR_LIPOPROTEIN"/>
    <property type="match status" value="1"/>
</dbReference>
<dbReference type="AlphaFoldDB" id="A0A229FTS6"/>
<dbReference type="RefSeq" id="WP_089515948.1">
    <property type="nucleotide sequence ID" value="NZ_NJGG01000002.1"/>
</dbReference>
<reference evidence="1 2" key="1">
    <citation type="submission" date="2017-06" db="EMBL/GenBank/DDBJ databases">
        <title>Reclassification of a Polynucleobacter cosmopolitanus strain isolated from tropical Lake Victoria as Polynucleobacter victoriensis comb. nov.</title>
        <authorList>
            <person name="Hahn M.W."/>
        </authorList>
    </citation>
    <scope>NUCLEOTIDE SEQUENCE [LARGE SCALE GENOMIC DNA]</scope>
    <source>
        <strain evidence="1 2">MWH-MoIso2</strain>
    </source>
</reference>
<dbReference type="Proteomes" id="UP000215188">
    <property type="component" value="Unassembled WGS sequence"/>
</dbReference>
<keyword evidence="2" id="KW-1185">Reference proteome</keyword>
<protein>
    <recommendedName>
        <fullName evidence="3">DUF3833 domain-containing protein</fullName>
    </recommendedName>
</protein>
<gene>
    <name evidence="1" type="ORF">AOC33_06470</name>
</gene>
<dbReference type="OrthoDB" id="5296954at2"/>
<evidence type="ECO:0000313" key="2">
    <source>
        <dbReference type="Proteomes" id="UP000215188"/>
    </source>
</evidence>
<organism evidence="1 2">
    <name type="scientific">Polynucleobacter cosmopolitanus</name>
    <dbReference type="NCBI Taxonomy" id="351345"/>
    <lineage>
        <taxon>Bacteria</taxon>
        <taxon>Pseudomonadati</taxon>
        <taxon>Pseudomonadota</taxon>
        <taxon>Betaproteobacteria</taxon>
        <taxon>Burkholderiales</taxon>
        <taxon>Burkholderiaceae</taxon>
        <taxon>Polynucleobacter</taxon>
    </lineage>
</organism>
<comment type="caution">
    <text evidence="1">The sequence shown here is derived from an EMBL/GenBank/DDBJ whole genome shotgun (WGS) entry which is preliminary data.</text>
</comment>